<sequence length="83" mass="9117">MVSTVGATTQPEPVKGPNLANNDVFVTMQRRKRRLWSLTSKFVPPNRCTSSSSLHGTTKVEDILEYVRQKIKYAKGAAAGVVP</sequence>
<accession>A0A922M5W0</accession>
<reference evidence="2" key="1">
    <citation type="journal article" date="2021" name="G3 (Bethesda)">
        <title>Genome and transcriptome analysis of the beet armyworm Spodoptera exigua reveals targets for pest control. .</title>
        <authorList>
            <person name="Simon S."/>
            <person name="Breeschoten T."/>
            <person name="Jansen H.J."/>
            <person name="Dirks R.P."/>
            <person name="Schranz M.E."/>
            <person name="Ros V.I.D."/>
        </authorList>
    </citation>
    <scope>NUCLEOTIDE SEQUENCE</scope>
    <source>
        <strain evidence="2">TB_SE_WUR_2020</strain>
    </source>
</reference>
<organism evidence="2 3">
    <name type="scientific">Spodoptera exigua</name>
    <name type="common">Beet armyworm</name>
    <name type="synonym">Noctua fulgens</name>
    <dbReference type="NCBI Taxonomy" id="7107"/>
    <lineage>
        <taxon>Eukaryota</taxon>
        <taxon>Metazoa</taxon>
        <taxon>Ecdysozoa</taxon>
        <taxon>Arthropoda</taxon>
        <taxon>Hexapoda</taxon>
        <taxon>Insecta</taxon>
        <taxon>Pterygota</taxon>
        <taxon>Neoptera</taxon>
        <taxon>Endopterygota</taxon>
        <taxon>Lepidoptera</taxon>
        <taxon>Glossata</taxon>
        <taxon>Ditrysia</taxon>
        <taxon>Noctuoidea</taxon>
        <taxon>Noctuidae</taxon>
        <taxon>Amphipyrinae</taxon>
        <taxon>Spodoptera</taxon>
    </lineage>
</organism>
<evidence type="ECO:0000313" key="2">
    <source>
        <dbReference type="EMBL" id="KAH9630884.1"/>
    </source>
</evidence>
<proteinExistence type="predicted"/>
<evidence type="ECO:0000313" key="3">
    <source>
        <dbReference type="Proteomes" id="UP000814243"/>
    </source>
</evidence>
<gene>
    <name evidence="2" type="ORF">HF086_014625</name>
</gene>
<dbReference type="EMBL" id="JACEFF010000805">
    <property type="protein sequence ID" value="KAH9630884.1"/>
    <property type="molecule type" value="Genomic_DNA"/>
</dbReference>
<feature type="compositionally biased region" description="Polar residues" evidence="1">
    <location>
        <begin position="1"/>
        <end position="11"/>
    </location>
</feature>
<comment type="caution">
    <text evidence="2">The sequence shown here is derived from an EMBL/GenBank/DDBJ whole genome shotgun (WGS) entry which is preliminary data.</text>
</comment>
<name>A0A922M5W0_SPOEX</name>
<protein>
    <submittedName>
        <fullName evidence="2">Uncharacterized protein</fullName>
    </submittedName>
</protein>
<evidence type="ECO:0000256" key="1">
    <source>
        <dbReference type="SAM" id="MobiDB-lite"/>
    </source>
</evidence>
<feature type="region of interest" description="Disordered" evidence="1">
    <location>
        <begin position="1"/>
        <end position="20"/>
    </location>
</feature>
<dbReference type="Proteomes" id="UP000814243">
    <property type="component" value="Unassembled WGS sequence"/>
</dbReference>
<dbReference type="AlphaFoldDB" id="A0A922M5W0"/>